<evidence type="ECO:0000256" key="2">
    <source>
        <dbReference type="ARBA" id="ARBA00022694"/>
    </source>
</evidence>
<dbReference type="InterPro" id="IPR016432">
    <property type="entry name" value="RNP4"/>
</dbReference>
<evidence type="ECO:0000256" key="4">
    <source>
        <dbReference type="ARBA" id="ARBA00022723"/>
    </source>
</evidence>
<dbReference type="PANTHER" id="PTHR14742:SF0">
    <property type="entry name" value="RIBONUCLEASE P PROTEIN SUBUNIT P21"/>
    <property type="match status" value="1"/>
</dbReference>
<dbReference type="GO" id="GO:0030677">
    <property type="term" value="C:ribonuclease P complex"/>
    <property type="evidence" value="ECO:0007669"/>
    <property type="project" value="UniProtKB-UniRule"/>
</dbReference>
<accession>A0A833E3P4</accession>
<evidence type="ECO:0000256" key="1">
    <source>
        <dbReference type="ARBA" id="ARBA00022490"/>
    </source>
</evidence>
<dbReference type="Proteomes" id="UP000643554">
    <property type="component" value="Unassembled WGS sequence"/>
</dbReference>
<proteinExistence type="inferred from homology"/>
<dbReference type="PIRSF" id="PIRSF004878">
    <property type="entry name" value="RNase_P_4"/>
    <property type="match status" value="1"/>
</dbReference>
<dbReference type="HAMAP" id="MF_00757">
    <property type="entry name" value="RNase_P_4"/>
    <property type="match status" value="1"/>
</dbReference>
<dbReference type="InterPro" id="IPR007175">
    <property type="entry name" value="Rpr2/Snm1/Rpp21"/>
</dbReference>
<keyword evidence="1 8" id="KW-0963">Cytoplasm</keyword>
<feature type="binding site" evidence="8">
    <location>
        <position position="92"/>
    </location>
    <ligand>
        <name>Zn(2+)</name>
        <dbReference type="ChEBI" id="CHEBI:29105"/>
    </ligand>
</feature>
<keyword evidence="5 8" id="KW-0255">Endonuclease</keyword>
<dbReference type="GO" id="GO:0001682">
    <property type="term" value="P:tRNA 5'-leader removal"/>
    <property type="evidence" value="ECO:0007669"/>
    <property type="project" value="UniProtKB-UniRule"/>
</dbReference>
<comment type="subcellular location">
    <subcellularLocation>
        <location evidence="8">Cytoplasm</location>
    </subcellularLocation>
</comment>
<dbReference type="EMBL" id="DQUI01000031">
    <property type="protein sequence ID" value="HIP84233.1"/>
    <property type="molecule type" value="Genomic_DNA"/>
</dbReference>
<keyword evidence="4 8" id="KW-0479">Metal-binding</keyword>
<dbReference type="PANTHER" id="PTHR14742">
    <property type="entry name" value="RIBONUCLEASE P SUBUNIT P21"/>
    <property type="match status" value="1"/>
</dbReference>
<keyword evidence="2 8" id="KW-0819">tRNA processing</keyword>
<feature type="binding site" evidence="8">
    <location>
        <position position="95"/>
    </location>
    <ligand>
        <name>Zn(2+)</name>
        <dbReference type="ChEBI" id="CHEBI:29105"/>
    </ligand>
</feature>
<keyword evidence="6 8" id="KW-0378">Hydrolase</keyword>
<dbReference type="GO" id="GO:0004526">
    <property type="term" value="F:ribonuclease P activity"/>
    <property type="evidence" value="ECO:0007669"/>
    <property type="project" value="UniProtKB-UniRule"/>
</dbReference>
<keyword evidence="7 8" id="KW-0862">Zinc</keyword>
<dbReference type="Gene3D" id="6.20.50.20">
    <property type="match status" value="1"/>
</dbReference>
<evidence type="ECO:0000256" key="6">
    <source>
        <dbReference type="ARBA" id="ARBA00022801"/>
    </source>
</evidence>
<evidence type="ECO:0000313" key="11">
    <source>
        <dbReference type="Proteomes" id="UP000618343"/>
    </source>
</evidence>
<name>A0A833E3P4_9EURY</name>
<evidence type="ECO:0000256" key="8">
    <source>
        <dbReference type="HAMAP-Rule" id="MF_00757"/>
    </source>
</evidence>
<evidence type="ECO:0000313" key="9">
    <source>
        <dbReference type="EMBL" id="HIP84233.1"/>
    </source>
</evidence>
<sequence>MGYSKRRIKKIALERIDILMNLAEEAYRKGELDRMRRYIELSRRIAMKARVSFPKKWKRRICKKCLTVLIYGENCKVRTVSDKNCPHVAIKCLNCGNVIKIPMVREKKLKRKLKRMKKEDK</sequence>
<comment type="cofactor">
    <cofactor evidence="8">
        <name>Zn(2+)</name>
        <dbReference type="ChEBI" id="CHEBI:29105"/>
    </cofactor>
    <text evidence="8">Binds 1 zinc ion per subunit.</text>
</comment>
<comment type="catalytic activity">
    <reaction evidence="8">
        <text>Endonucleolytic cleavage of RNA, removing 5'-extranucleotides from tRNA precursor.</text>
        <dbReference type="EC" id="3.1.26.5"/>
    </reaction>
</comment>
<comment type="subunit">
    <text evidence="8">Consists of a catalytic RNA component and at least 4-5 protein subunits.</text>
</comment>
<organism evidence="10 11">
    <name type="scientific">Methanothermococcus okinawensis</name>
    <dbReference type="NCBI Taxonomy" id="155863"/>
    <lineage>
        <taxon>Archaea</taxon>
        <taxon>Methanobacteriati</taxon>
        <taxon>Methanobacteriota</taxon>
        <taxon>Methanomada group</taxon>
        <taxon>Methanococci</taxon>
        <taxon>Methanococcales</taxon>
        <taxon>Methanococcaceae</taxon>
        <taxon>Methanothermococcus</taxon>
    </lineage>
</organism>
<reference evidence="10" key="1">
    <citation type="journal article" date="2020" name="ISME J.">
        <title>Gammaproteobacteria mediating utilization of methyl-, sulfur- and petroleum organic compounds in deep ocean hydrothermal plumes.</title>
        <authorList>
            <person name="Zhou Z."/>
            <person name="Liu Y."/>
            <person name="Pan J."/>
            <person name="Cron B.R."/>
            <person name="Toner B.M."/>
            <person name="Anantharaman K."/>
            <person name="Breier J.A."/>
            <person name="Dick G.J."/>
            <person name="Li M."/>
        </authorList>
    </citation>
    <scope>NUCLEOTIDE SEQUENCE</scope>
    <source>
        <strain evidence="9">SZUA-1453</strain>
        <strain evidence="10">SZUA-1471</strain>
    </source>
</reference>
<gene>
    <name evidence="8" type="primary">rnp4</name>
    <name evidence="9" type="ORF">EYH15_01910</name>
    <name evidence="10" type="ORF">EYH21_00645</name>
</gene>
<dbReference type="EMBL" id="DQUO01000003">
    <property type="protein sequence ID" value="HIP90800.1"/>
    <property type="molecule type" value="Genomic_DNA"/>
</dbReference>
<comment type="caution">
    <text evidence="10">The sequence shown here is derived from an EMBL/GenBank/DDBJ whole genome shotgun (WGS) entry which is preliminary data.</text>
</comment>
<evidence type="ECO:0000256" key="5">
    <source>
        <dbReference type="ARBA" id="ARBA00022759"/>
    </source>
</evidence>
<evidence type="ECO:0000256" key="7">
    <source>
        <dbReference type="ARBA" id="ARBA00022833"/>
    </source>
</evidence>
<comment type="similarity">
    <text evidence="8">Belongs to the eukaryotic/archaeal RNase P protein component 4 family.</text>
</comment>
<dbReference type="GO" id="GO:0008270">
    <property type="term" value="F:zinc ion binding"/>
    <property type="evidence" value="ECO:0007669"/>
    <property type="project" value="UniProtKB-UniRule"/>
</dbReference>
<feature type="binding site" evidence="8">
    <location>
        <position position="62"/>
    </location>
    <ligand>
        <name>Zn(2+)</name>
        <dbReference type="ChEBI" id="CHEBI:29105"/>
    </ligand>
</feature>
<feature type="binding site" evidence="8">
    <location>
        <position position="65"/>
    </location>
    <ligand>
        <name>Zn(2+)</name>
        <dbReference type="ChEBI" id="CHEBI:29105"/>
    </ligand>
</feature>
<dbReference type="Proteomes" id="UP000618343">
    <property type="component" value="Unassembled WGS sequence"/>
</dbReference>
<dbReference type="EC" id="3.1.26.5" evidence="8"/>
<dbReference type="GO" id="GO:0005737">
    <property type="term" value="C:cytoplasm"/>
    <property type="evidence" value="ECO:0007669"/>
    <property type="project" value="UniProtKB-SubCell"/>
</dbReference>
<dbReference type="Gene3D" id="1.20.5.420">
    <property type="entry name" value="Immunoglobulin FC, subunit C"/>
    <property type="match status" value="1"/>
</dbReference>
<keyword evidence="3 8" id="KW-0540">Nuclease</keyword>
<dbReference type="AlphaFoldDB" id="A0A833E3P4"/>
<evidence type="ECO:0000313" key="10">
    <source>
        <dbReference type="EMBL" id="HIP90800.1"/>
    </source>
</evidence>
<comment type="function">
    <text evidence="8">Part of ribonuclease P, a protein complex that generates mature tRNA molecules by cleaving their 5'-ends.</text>
</comment>
<evidence type="ECO:0000256" key="3">
    <source>
        <dbReference type="ARBA" id="ARBA00022722"/>
    </source>
</evidence>
<protein>
    <recommendedName>
        <fullName evidence="8">Ribonuclease P protein component 4</fullName>
        <shortName evidence="8">RNase P component 4</shortName>
        <ecNumber evidence="8">3.1.26.5</ecNumber>
    </recommendedName>
    <alternativeName>
        <fullName evidence="8">Rpp21</fullName>
    </alternativeName>
</protein>
<dbReference type="Pfam" id="PF04032">
    <property type="entry name" value="Rpr2"/>
    <property type="match status" value="1"/>
</dbReference>